<dbReference type="AlphaFoldDB" id="A0A9P5RND4"/>
<feature type="compositionally biased region" description="Polar residues" evidence="1">
    <location>
        <begin position="540"/>
        <end position="552"/>
    </location>
</feature>
<dbReference type="Proteomes" id="UP000748756">
    <property type="component" value="Unassembled WGS sequence"/>
</dbReference>
<keyword evidence="4" id="KW-1185">Reference proteome</keyword>
<gene>
    <name evidence="3" type="ORF">BG015_003056</name>
</gene>
<name>A0A9P5RND4_9FUNG</name>
<reference evidence="3" key="1">
    <citation type="journal article" date="2020" name="Fungal Divers.">
        <title>Resolving the Mortierellaceae phylogeny through synthesis of multi-gene phylogenetics and phylogenomics.</title>
        <authorList>
            <person name="Vandepol N."/>
            <person name="Liber J."/>
            <person name="Desiro A."/>
            <person name="Na H."/>
            <person name="Kennedy M."/>
            <person name="Barry K."/>
            <person name="Grigoriev I.V."/>
            <person name="Miller A.N."/>
            <person name="O'Donnell K."/>
            <person name="Stajich J.E."/>
            <person name="Bonito G."/>
        </authorList>
    </citation>
    <scope>NUCLEOTIDE SEQUENCE</scope>
    <source>
        <strain evidence="3">NRRL 6426</strain>
    </source>
</reference>
<keyword evidence="2" id="KW-0472">Membrane</keyword>
<comment type="caution">
    <text evidence="3">The sequence shown here is derived from an EMBL/GenBank/DDBJ whole genome shotgun (WGS) entry which is preliminary data.</text>
</comment>
<dbReference type="OrthoDB" id="5311848at2759"/>
<feature type="region of interest" description="Disordered" evidence="1">
    <location>
        <begin position="469"/>
        <end position="494"/>
    </location>
</feature>
<protein>
    <recommendedName>
        <fullName evidence="5">Karyogamy protein 5</fullName>
    </recommendedName>
</protein>
<evidence type="ECO:0008006" key="5">
    <source>
        <dbReference type="Google" id="ProtNLM"/>
    </source>
</evidence>
<feature type="region of interest" description="Disordered" evidence="1">
    <location>
        <begin position="540"/>
        <end position="570"/>
    </location>
</feature>
<dbReference type="EMBL" id="JAAAUQ010001642">
    <property type="protein sequence ID" value="KAF9136671.1"/>
    <property type="molecule type" value="Genomic_DNA"/>
</dbReference>
<proteinExistence type="predicted"/>
<evidence type="ECO:0000313" key="4">
    <source>
        <dbReference type="Proteomes" id="UP000748756"/>
    </source>
</evidence>
<accession>A0A9P5RND4</accession>
<evidence type="ECO:0000256" key="2">
    <source>
        <dbReference type="SAM" id="Phobius"/>
    </source>
</evidence>
<evidence type="ECO:0000313" key="3">
    <source>
        <dbReference type="EMBL" id="KAF9136671.1"/>
    </source>
</evidence>
<keyword evidence="2" id="KW-1133">Transmembrane helix</keyword>
<keyword evidence="2" id="KW-0812">Transmembrane</keyword>
<feature type="compositionally biased region" description="Basic and acidic residues" evidence="1">
    <location>
        <begin position="469"/>
        <end position="482"/>
    </location>
</feature>
<feature type="transmembrane region" description="Helical" evidence="2">
    <location>
        <begin position="411"/>
        <end position="433"/>
    </location>
</feature>
<sequence>MYTLQHVTDALKAYDSKPDCFKDAARALRQGCKSIDIDEDEKTRCKNSLLSALQKLVAKPISLSRVPQLWTSYSGYFREVKVMCLAVRYSLEHDELRSLQRNLSRTHSDQIRLLKEQQRILKETNRLETERLKELSDLHSTIATQVNSMLSSTGALRDSLRSVSEEVSRLTESIERGALQQSAALSTTQEVNTRILAEYQDVVHSTLASVSQSMQQWHDSLQLGLSRTQEVNRLNQDSIIKILHSNEALHALTNQTSTLKHHLQNLTYLSLESTNTLLDLHTAGTHKINASAQELLQSTLQSLLALESQTHTAWSTMLDTFHDDTALTGFRTDVADALKGAVGEIEQMARESRENVERLNIVVAGFWKDQENVLAQVRPLFGAWAFARNVLERENVMTGTNGGRGGGGGLMLSWMGSGFVLLFFVVVAVLTLIHGLRTVRKSINPDGRVGSDNDPLVVSKVQRDGTVKQEVKYEQELEKEHESDVEDGYGNDDDDGYEGGYAESYFFSDSAEEEEEGPEKKELAWQQNDDDDFEQQASALCNNPNVPETPTPSIFKRKPINQKSLTQPSADMDMEMWERLAASWDLGLGTCVSSSSTSSEIY</sequence>
<organism evidence="3 4">
    <name type="scientific">Linnemannia schmuckeri</name>
    <dbReference type="NCBI Taxonomy" id="64567"/>
    <lineage>
        <taxon>Eukaryota</taxon>
        <taxon>Fungi</taxon>
        <taxon>Fungi incertae sedis</taxon>
        <taxon>Mucoromycota</taxon>
        <taxon>Mortierellomycotina</taxon>
        <taxon>Mortierellomycetes</taxon>
        <taxon>Mortierellales</taxon>
        <taxon>Mortierellaceae</taxon>
        <taxon>Linnemannia</taxon>
    </lineage>
</organism>
<feature type="compositionally biased region" description="Acidic residues" evidence="1">
    <location>
        <begin position="483"/>
        <end position="494"/>
    </location>
</feature>
<evidence type="ECO:0000256" key="1">
    <source>
        <dbReference type="SAM" id="MobiDB-lite"/>
    </source>
</evidence>